<evidence type="ECO:0000313" key="3">
    <source>
        <dbReference type="Proteomes" id="UP000299102"/>
    </source>
</evidence>
<gene>
    <name evidence="2" type="ORF">EVAR_25667_1</name>
</gene>
<sequence>MDSPSKEYDFIIRSDAVKFGCPNRIPFYVLRVVLKSTGEKLSTFTRPASKLRARRRSNALRGRCGADGRPFSSL</sequence>
<name>A0A4C1WEG0_EUMVA</name>
<reference evidence="2 3" key="1">
    <citation type="journal article" date="2019" name="Commun. Biol.">
        <title>The bagworm genome reveals a unique fibroin gene that provides high tensile strength.</title>
        <authorList>
            <person name="Kono N."/>
            <person name="Nakamura H."/>
            <person name="Ohtoshi R."/>
            <person name="Tomita M."/>
            <person name="Numata K."/>
            <person name="Arakawa K."/>
        </authorList>
    </citation>
    <scope>NUCLEOTIDE SEQUENCE [LARGE SCALE GENOMIC DNA]</scope>
</reference>
<organism evidence="2 3">
    <name type="scientific">Eumeta variegata</name>
    <name type="common">Bagworm moth</name>
    <name type="synonym">Eumeta japonica</name>
    <dbReference type="NCBI Taxonomy" id="151549"/>
    <lineage>
        <taxon>Eukaryota</taxon>
        <taxon>Metazoa</taxon>
        <taxon>Ecdysozoa</taxon>
        <taxon>Arthropoda</taxon>
        <taxon>Hexapoda</taxon>
        <taxon>Insecta</taxon>
        <taxon>Pterygota</taxon>
        <taxon>Neoptera</taxon>
        <taxon>Endopterygota</taxon>
        <taxon>Lepidoptera</taxon>
        <taxon>Glossata</taxon>
        <taxon>Ditrysia</taxon>
        <taxon>Tineoidea</taxon>
        <taxon>Psychidae</taxon>
        <taxon>Oiketicinae</taxon>
        <taxon>Eumeta</taxon>
    </lineage>
</organism>
<dbReference type="EMBL" id="BGZK01000545">
    <property type="protein sequence ID" value="GBP49453.1"/>
    <property type="molecule type" value="Genomic_DNA"/>
</dbReference>
<dbReference type="Proteomes" id="UP000299102">
    <property type="component" value="Unassembled WGS sequence"/>
</dbReference>
<evidence type="ECO:0000256" key="1">
    <source>
        <dbReference type="SAM" id="MobiDB-lite"/>
    </source>
</evidence>
<feature type="region of interest" description="Disordered" evidence="1">
    <location>
        <begin position="55"/>
        <end position="74"/>
    </location>
</feature>
<proteinExistence type="predicted"/>
<comment type="caution">
    <text evidence="2">The sequence shown here is derived from an EMBL/GenBank/DDBJ whole genome shotgun (WGS) entry which is preliminary data.</text>
</comment>
<dbReference type="AlphaFoldDB" id="A0A4C1WEG0"/>
<keyword evidence="3" id="KW-1185">Reference proteome</keyword>
<accession>A0A4C1WEG0</accession>
<protein>
    <submittedName>
        <fullName evidence="2">Uncharacterized protein</fullName>
    </submittedName>
</protein>
<evidence type="ECO:0000313" key="2">
    <source>
        <dbReference type="EMBL" id="GBP49453.1"/>
    </source>
</evidence>